<dbReference type="Proteomes" id="UP000220032">
    <property type="component" value="Unassembled WGS sequence"/>
</dbReference>
<reference evidence="2 3" key="1">
    <citation type="submission" date="2017-09" db="EMBL/GenBank/DDBJ databases">
        <title>Large-scale bioinformatics analysis of Bacillus genomes uncovers conserved roles of natural products in bacterial physiology.</title>
        <authorList>
            <consortium name="Agbiome Team Llc"/>
            <person name="Bleich R.M."/>
            <person name="Grubbs K.J."/>
            <person name="Santa Maria K.C."/>
            <person name="Allen S.E."/>
            <person name="Farag S."/>
            <person name="Shank E.A."/>
            <person name="Bowers A."/>
        </authorList>
    </citation>
    <scope>NUCLEOTIDE SEQUENCE [LARGE SCALE GENOMIC DNA]</scope>
    <source>
        <strain evidence="2 3">AFS022681</strain>
    </source>
</reference>
<proteinExistence type="predicted"/>
<keyword evidence="1" id="KW-1133">Transmembrane helix</keyword>
<keyword evidence="1" id="KW-0472">Membrane</keyword>
<evidence type="ECO:0000313" key="2">
    <source>
        <dbReference type="EMBL" id="PFE15591.1"/>
    </source>
</evidence>
<accession>A0A2A9A316</accession>
<protein>
    <submittedName>
        <fullName evidence="2">Homoserine dehydrogenase</fullName>
    </submittedName>
</protein>
<organism evidence="2 3">
    <name type="scientific">Bacillus cereus</name>
    <dbReference type="NCBI Taxonomy" id="1396"/>
    <lineage>
        <taxon>Bacteria</taxon>
        <taxon>Bacillati</taxon>
        <taxon>Bacillota</taxon>
        <taxon>Bacilli</taxon>
        <taxon>Bacillales</taxon>
        <taxon>Bacillaceae</taxon>
        <taxon>Bacillus</taxon>
        <taxon>Bacillus cereus group</taxon>
    </lineage>
</organism>
<dbReference type="EMBL" id="NTRR01000016">
    <property type="protein sequence ID" value="PFE15591.1"/>
    <property type="molecule type" value="Genomic_DNA"/>
</dbReference>
<feature type="transmembrane region" description="Helical" evidence="1">
    <location>
        <begin position="137"/>
        <end position="160"/>
    </location>
</feature>
<dbReference type="AlphaFoldDB" id="A0A2A9A316"/>
<evidence type="ECO:0000256" key="1">
    <source>
        <dbReference type="SAM" id="Phobius"/>
    </source>
</evidence>
<keyword evidence="1" id="KW-0812">Transmembrane</keyword>
<sequence length="161" mass="18431">MKMIEFKSIIHSYKLKRKIAKDLYGKRDELTMLLNELNNMKCTVTSEKKKNNLLSRLQFIYQNMKIDKQYPLPVVFNNKLLERVEKESLHTIEDGVTCLHFMLDMNYEKIKQYGSSTSRSFVPLSQSSICLADCICLTGFVLGLLGAISIGGFMLSICSIT</sequence>
<name>A0A2A9A316_BACCE</name>
<gene>
    <name evidence="2" type="ORF">CN307_10825</name>
</gene>
<comment type="caution">
    <text evidence="2">The sequence shown here is derived from an EMBL/GenBank/DDBJ whole genome shotgun (WGS) entry which is preliminary data.</text>
</comment>
<evidence type="ECO:0000313" key="3">
    <source>
        <dbReference type="Proteomes" id="UP000220032"/>
    </source>
</evidence>